<dbReference type="Proteomes" id="UP000183567">
    <property type="component" value="Unassembled WGS sequence"/>
</dbReference>
<name>A0A1J8PHB5_9AGAM</name>
<gene>
    <name evidence="2" type="ORF">AZE42_01008</name>
</gene>
<reference evidence="2 3" key="1">
    <citation type="submission" date="2016-03" db="EMBL/GenBank/DDBJ databases">
        <title>Comparative genomics of the ectomycorrhizal sister species Rhizopogon vinicolor and Rhizopogon vesiculosus (Basidiomycota: Boletales) reveals a divergence of the mating type B locus.</title>
        <authorList>
            <person name="Mujic A.B."/>
            <person name="Kuo A."/>
            <person name="Tritt A."/>
            <person name="Lipzen A."/>
            <person name="Chen C."/>
            <person name="Johnson J."/>
            <person name="Sharma A."/>
            <person name="Barry K."/>
            <person name="Grigoriev I.V."/>
            <person name="Spatafora J.W."/>
        </authorList>
    </citation>
    <scope>NUCLEOTIDE SEQUENCE [LARGE SCALE GENOMIC DNA]</scope>
    <source>
        <strain evidence="2 3">AM-OR11-056</strain>
    </source>
</reference>
<comment type="caution">
    <text evidence="2">The sequence shown here is derived from an EMBL/GenBank/DDBJ whole genome shotgun (WGS) entry which is preliminary data.</text>
</comment>
<dbReference type="EMBL" id="LVVM01006306">
    <property type="protein sequence ID" value="OJA08365.1"/>
    <property type="molecule type" value="Genomic_DNA"/>
</dbReference>
<accession>A0A1J8PHB5</accession>
<evidence type="ECO:0000313" key="2">
    <source>
        <dbReference type="EMBL" id="OJA08365.1"/>
    </source>
</evidence>
<dbReference type="AlphaFoldDB" id="A0A1J8PHB5"/>
<evidence type="ECO:0000256" key="1">
    <source>
        <dbReference type="SAM" id="MobiDB-lite"/>
    </source>
</evidence>
<feature type="region of interest" description="Disordered" evidence="1">
    <location>
        <begin position="1"/>
        <end position="28"/>
    </location>
</feature>
<keyword evidence="3" id="KW-1185">Reference proteome</keyword>
<protein>
    <submittedName>
        <fullName evidence="2">Uncharacterized protein</fullName>
    </submittedName>
</protein>
<organism evidence="2 3">
    <name type="scientific">Rhizopogon vesiculosus</name>
    <dbReference type="NCBI Taxonomy" id="180088"/>
    <lineage>
        <taxon>Eukaryota</taxon>
        <taxon>Fungi</taxon>
        <taxon>Dikarya</taxon>
        <taxon>Basidiomycota</taxon>
        <taxon>Agaricomycotina</taxon>
        <taxon>Agaricomycetes</taxon>
        <taxon>Agaricomycetidae</taxon>
        <taxon>Boletales</taxon>
        <taxon>Suillineae</taxon>
        <taxon>Rhizopogonaceae</taxon>
        <taxon>Rhizopogon</taxon>
    </lineage>
</organism>
<sequence>MSSGGTQSPPLEATGSHKPMGVSCIDGSVSEPMLDAEQRKTYFAEPELKEHRAARETGKEQQKISAKEKQD</sequence>
<dbReference type="OrthoDB" id="3143642at2759"/>
<evidence type="ECO:0000313" key="3">
    <source>
        <dbReference type="Proteomes" id="UP000183567"/>
    </source>
</evidence>
<feature type="region of interest" description="Disordered" evidence="1">
    <location>
        <begin position="44"/>
        <end position="71"/>
    </location>
</feature>
<proteinExistence type="predicted"/>